<protein>
    <submittedName>
        <fullName evidence="2">Ferritin-like domain-containing protein</fullName>
    </submittedName>
</protein>
<gene>
    <name evidence="2" type="ORF">ABC969_11380</name>
</gene>
<name>A0ABU9XT58_9SPHN</name>
<dbReference type="PANTHER" id="PTHR31694:SF26">
    <property type="entry name" value="OS05G0151100 PROTEIN"/>
    <property type="match status" value="1"/>
</dbReference>
<proteinExistence type="predicted"/>
<dbReference type="RefSeq" id="WP_345865050.1">
    <property type="nucleotide sequence ID" value="NZ_JBDIMF010000004.1"/>
</dbReference>
<reference evidence="2 3" key="1">
    <citation type="submission" date="2024-05" db="EMBL/GenBank/DDBJ databases">
        <authorList>
            <person name="Liu Q."/>
            <person name="Xin Y.-H."/>
        </authorList>
    </citation>
    <scope>NUCLEOTIDE SEQUENCE [LARGE SCALE GENOMIC DNA]</scope>
    <source>
        <strain evidence="2 3">CGMCC 1.15349</strain>
    </source>
</reference>
<sequence length="345" mass="34677">MIDHDNVQEILAAVATRRDARRQFLKVAGSGTAAVGGLALLSACGAGDDNKVTPTPTPTATPTPTPTASDNTVNFAVLNFALNLEYLEAQFYSYAVTGAGLATSLTAGGDGTAPGTVTGGAQVNFAGDALVGAYAREIARDEAQHVAFLRTVLGSSAVAMPNLNISGDANGAFTAAARAAGVVGAGDVFNPYASPEAFLLGAFIFEDVGVSAYKGAAPLISNKTYLEAAAGILAAEAYHAGLVRTALYAKGIDALRTNANKISDARDSLDGTTGATAERDQGITNTDGSANLVPADANGIAFSRTPSQVLNIVYLNTAAKTAGATSGGFFPSGLNGTFKASSANA</sequence>
<dbReference type="Pfam" id="PF13668">
    <property type="entry name" value="Ferritin_2"/>
    <property type="match status" value="1"/>
</dbReference>
<dbReference type="PANTHER" id="PTHR31694">
    <property type="entry name" value="DESICCATION-LIKE PROTEIN"/>
    <property type="match status" value="1"/>
</dbReference>
<dbReference type="EMBL" id="JBDIMF010000004">
    <property type="protein sequence ID" value="MEN2787019.1"/>
    <property type="molecule type" value="Genomic_DNA"/>
</dbReference>
<evidence type="ECO:0000313" key="2">
    <source>
        <dbReference type="EMBL" id="MEN2787019.1"/>
    </source>
</evidence>
<accession>A0ABU9XT58</accession>
<dbReference type="Proteomes" id="UP001404104">
    <property type="component" value="Unassembled WGS sequence"/>
</dbReference>
<evidence type="ECO:0000313" key="3">
    <source>
        <dbReference type="Proteomes" id="UP001404104"/>
    </source>
</evidence>
<organism evidence="2 3">
    <name type="scientific">Sphingomonas qilianensis</name>
    <dbReference type="NCBI Taxonomy" id="1736690"/>
    <lineage>
        <taxon>Bacteria</taxon>
        <taxon>Pseudomonadati</taxon>
        <taxon>Pseudomonadota</taxon>
        <taxon>Alphaproteobacteria</taxon>
        <taxon>Sphingomonadales</taxon>
        <taxon>Sphingomonadaceae</taxon>
        <taxon>Sphingomonas</taxon>
    </lineage>
</organism>
<dbReference type="InterPro" id="IPR052965">
    <property type="entry name" value="Pigment-catalase-like"/>
</dbReference>
<feature type="region of interest" description="Disordered" evidence="1">
    <location>
        <begin position="266"/>
        <end position="288"/>
    </location>
</feature>
<keyword evidence="3" id="KW-1185">Reference proteome</keyword>
<dbReference type="InterPro" id="IPR009078">
    <property type="entry name" value="Ferritin-like_SF"/>
</dbReference>
<evidence type="ECO:0000256" key="1">
    <source>
        <dbReference type="SAM" id="MobiDB-lite"/>
    </source>
</evidence>
<dbReference type="SUPFAM" id="SSF47240">
    <property type="entry name" value="Ferritin-like"/>
    <property type="match status" value="1"/>
</dbReference>
<comment type="caution">
    <text evidence="2">The sequence shown here is derived from an EMBL/GenBank/DDBJ whole genome shotgun (WGS) entry which is preliminary data.</text>
</comment>